<protein>
    <submittedName>
        <fullName evidence="5">NADH-FMN oxidoreductase RutF, flavin reductase (DIM6/NTAB) family</fullName>
    </submittedName>
</protein>
<evidence type="ECO:0000256" key="2">
    <source>
        <dbReference type="ARBA" id="ARBA00023002"/>
    </source>
</evidence>
<evidence type="ECO:0000313" key="6">
    <source>
        <dbReference type="Proteomes" id="UP000199382"/>
    </source>
</evidence>
<comment type="similarity">
    <text evidence="1">Belongs to the non-flavoprotein flavin reductase family.</text>
</comment>
<dbReference type="Proteomes" id="UP000199382">
    <property type="component" value="Unassembled WGS sequence"/>
</dbReference>
<feature type="domain" description="Flavin reductase like" evidence="4">
    <location>
        <begin position="29"/>
        <end position="170"/>
    </location>
</feature>
<dbReference type="AlphaFoldDB" id="A0A1G9BY64"/>
<dbReference type="GO" id="GO:0010181">
    <property type="term" value="F:FMN binding"/>
    <property type="evidence" value="ECO:0007669"/>
    <property type="project" value="InterPro"/>
</dbReference>
<name>A0A1G9BY64_9RHOB</name>
<evidence type="ECO:0000256" key="3">
    <source>
        <dbReference type="SAM" id="MobiDB-lite"/>
    </source>
</evidence>
<accession>A0A1G9BY64</accession>
<dbReference type="SUPFAM" id="SSF50475">
    <property type="entry name" value="FMN-binding split barrel"/>
    <property type="match status" value="1"/>
</dbReference>
<gene>
    <name evidence="5" type="ORF">SAMN04488026_104121</name>
</gene>
<feature type="compositionally biased region" description="Basic and acidic residues" evidence="3">
    <location>
        <begin position="1"/>
        <end position="12"/>
    </location>
</feature>
<proteinExistence type="inferred from homology"/>
<dbReference type="SMART" id="SM00903">
    <property type="entry name" value="Flavin_Reduct"/>
    <property type="match status" value="1"/>
</dbReference>
<dbReference type="InterPro" id="IPR012349">
    <property type="entry name" value="Split_barrel_FMN-bd"/>
</dbReference>
<evidence type="ECO:0000313" key="5">
    <source>
        <dbReference type="EMBL" id="SDK44406.1"/>
    </source>
</evidence>
<dbReference type="Pfam" id="PF01613">
    <property type="entry name" value="Flavin_Reduct"/>
    <property type="match status" value="1"/>
</dbReference>
<evidence type="ECO:0000256" key="1">
    <source>
        <dbReference type="ARBA" id="ARBA00008898"/>
    </source>
</evidence>
<feature type="region of interest" description="Disordered" evidence="3">
    <location>
        <begin position="1"/>
        <end position="21"/>
    </location>
</feature>
<evidence type="ECO:0000259" key="4">
    <source>
        <dbReference type="SMART" id="SM00903"/>
    </source>
</evidence>
<keyword evidence="6" id="KW-1185">Reference proteome</keyword>
<organism evidence="5 6">
    <name type="scientific">Aliiruegeria lutimaris</name>
    <dbReference type="NCBI Taxonomy" id="571298"/>
    <lineage>
        <taxon>Bacteria</taxon>
        <taxon>Pseudomonadati</taxon>
        <taxon>Pseudomonadota</taxon>
        <taxon>Alphaproteobacteria</taxon>
        <taxon>Rhodobacterales</taxon>
        <taxon>Roseobacteraceae</taxon>
        <taxon>Aliiruegeria</taxon>
    </lineage>
</organism>
<dbReference type="OrthoDB" id="9792858at2"/>
<sequence>MESAPERKRMESESFTPGPGRERALRTALGAYATGVTVVTCGSEEGPLGFTVNSFTSVSLDPPLVLWCPALLSPRHDAFVAARDFSIHVLEAGQLEISQRFADRADDFSGIDWAESEAGVPHLAGCLTRLDCRHFASHGAGDHTIVIGQVERVTHRPGTPLLFALGAYGRLAGTR</sequence>
<reference evidence="5 6" key="1">
    <citation type="submission" date="2016-10" db="EMBL/GenBank/DDBJ databases">
        <authorList>
            <person name="de Groot N.N."/>
        </authorList>
    </citation>
    <scope>NUCLEOTIDE SEQUENCE [LARGE SCALE GENOMIC DNA]</scope>
    <source>
        <strain evidence="5 6">DSM 25294</strain>
    </source>
</reference>
<dbReference type="STRING" id="571298.SAMN04488026_104121"/>
<dbReference type="EMBL" id="FNEK01000041">
    <property type="protein sequence ID" value="SDK44406.1"/>
    <property type="molecule type" value="Genomic_DNA"/>
</dbReference>
<dbReference type="InterPro" id="IPR002563">
    <property type="entry name" value="Flavin_Rdtase-like_dom"/>
</dbReference>
<dbReference type="InterPro" id="IPR050268">
    <property type="entry name" value="NADH-dep_flavin_reductase"/>
</dbReference>
<dbReference type="PANTHER" id="PTHR30466">
    <property type="entry name" value="FLAVIN REDUCTASE"/>
    <property type="match status" value="1"/>
</dbReference>
<dbReference type="GO" id="GO:0042602">
    <property type="term" value="F:riboflavin reductase (NADPH) activity"/>
    <property type="evidence" value="ECO:0007669"/>
    <property type="project" value="TreeGrafter"/>
</dbReference>
<keyword evidence="2" id="KW-0560">Oxidoreductase</keyword>
<dbReference type="PANTHER" id="PTHR30466:SF11">
    <property type="entry name" value="FLAVIN-DEPENDENT MONOOXYGENASE, REDUCTASE SUBUNIT HSAB"/>
    <property type="match status" value="1"/>
</dbReference>
<dbReference type="Gene3D" id="2.30.110.10">
    <property type="entry name" value="Electron Transport, Fmn-binding Protein, Chain A"/>
    <property type="match status" value="1"/>
</dbReference>